<evidence type="ECO:0000256" key="2">
    <source>
        <dbReference type="SAM" id="Phobius"/>
    </source>
</evidence>
<dbReference type="EMBL" id="UYJE01006731">
    <property type="protein sequence ID" value="VDI48406.1"/>
    <property type="molecule type" value="Genomic_DNA"/>
</dbReference>
<comment type="caution">
    <text evidence="3">The sequence shown here is derived from an EMBL/GenBank/DDBJ whole genome shotgun (WGS) entry which is preliminary data.</text>
</comment>
<dbReference type="Gene3D" id="2.60.40.10">
    <property type="entry name" value="Immunoglobulins"/>
    <property type="match status" value="1"/>
</dbReference>
<keyword evidence="4" id="KW-1185">Reference proteome</keyword>
<evidence type="ECO:0000313" key="3">
    <source>
        <dbReference type="EMBL" id="VDI48406.1"/>
    </source>
</evidence>
<feature type="region of interest" description="Disordered" evidence="1">
    <location>
        <begin position="181"/>
        <end position="207"/>
    </location>
</feature>
<feature type="transmembrane region" description="Helical" evidence="2">
    <location>
        <begin position="130"/>
        <end position="152"/>
    </location>
</feature>
<gene>
    <name evidence="3" type="ORF">MGAL_10B031222</name>
</gene>
<accession>A0A8B6FGI1</accession>
<protein>
    <submittedName>
        <fullName evidence="3">Uncharacterized protein</fullName>
    </submittedName>
</protein>
<dbReference type="InterPro" id="IPR013783">
    <property type="entry name" value="Ig-like_fold"/>
</dbReference>
<evidence type="ECO:0000256" key="1">
    <source>
        <dbReference type="SAM" id="MobiDB-lite"/>
    </source>
</evidence>
<organism evidence="3 4">
    <name type="scientific">Mytilus galloprovincialis</name>
    <name type="common">Mediterranean mussel</name>
    <dbReference type="NCBI Taxonomy" id="29158"/>
    <lineage>
        <taxon>Eukaryota</taxon>
        <taxon>Metazoa</taxon>
        <taxon>Spiralia</taxon>
        <taxon>Lophotrochozoa</taxon>
        <taxon>Mollusca</taxon>
        <taxon>Bivalvia</taxon>
        <taxon>Autobranchia</taxon>
        <taxon>Pteriomorphia</taxon>
        <taxon>Mytilida</taxon>
        <taxon>Mytiloidea</taxon>
        <taxon>Mytilidae</taxon>
        <taxon>Mytilinae</taxon>
        <taxon>Mytilus</taxon>
    </lineage>
</organism>
<reference evidence="3" key="1">
    <citation type="submission" date="2018-11" db="EMBL/GenBank/DDBJ databases">
        <authorList>
            <person name="Alioto T."/>
            <person name="Alioto T."/>
        </authorList>
    </citation>
    <scope>NUCLEOTIDE SEQUENCE</scope>
</reference>
<keyword evidence="2" id="KW-0812">Transmembrane</keyword>
<sequence length="207" mass="23748">MGPIIGKSVKLKCSTNIEVGKWLIYISDKNMTRDLLVSDASLTNKYSDKKYNVSINESNDLELEIKVCSVDDVTVYVCICSDEINKKNYQDQIDLRDYFIVDMLDSEDNKRAHNESGNSDENDTSHNETIMLGIITVIVVALVLTAACVVYIRLQFMFGRHSLYKGPVQTVTNYILNNQNLSRSEPNHHKHKKVYPDPRQDHHRHTQ</sequence>
<feature type="non-terminal residue" evidence="3">
    <location>
        <position position="207"/>
    </location>
</feature>
<evidence type="ECO:0000313" key="4">
    <source>
        <dbReference type="Proteomes" id="UP000596742"/>
    </source>
</evidence>
<keyword evidence="2" id="KW-1133">Transmembrane helix</keyword>
<keyword evidence="2" id="KW-0472">Membrane</keyword>
<dbReference type="AlphaFoldDB" id="A0A8B6FGI1"/>
<proteinExistence type="predicted"/>
<dbReference type="Proteomes" id="UP000596742">
    <property type="component" value="Unassembled WGS sequence"/>
</dbReference>
<name>A0A8B6FGI1_MYTGA</name>